<dbReference type="EMBL" id="CP063982">
    <property type="protein sequence ID" value="UOD50184.1"/>
    <property type="molecule type" value="Genomic_DNA"/>
</dbReference>
<keyword evidence="2" id="KW-1185">Reference proteome</keyword>
<evidence type="ECO:0000313" key="2">
    <source>
        <dbReference type="Proteomes" id="UP000831607"/>
    </source>
</evidence>
<proteinExistence type="predicted"/>
<dbReference type="RefSeq" id="WP_243478582.1">
    <property type="nucleotide sequence ID" value="NZ_CP063982.1"/>
</dbReference>
<protein>
    <submittedName>
        <fullName evidence="1">Alpha/beta fold hydrolase</fullName>
    </submittedName>
</protein>
<dbReference type="SUPFAM" id="SSF53474">
    <property type="entry name" value="alpha/beta-Hydrolases"/>
    <property type="match status" value="1"/>
</dbReference>
<dbReference type="Gene3D" id="3.40.50.1820">
    <property type="entry name" value="alpha/beta hydrolase"/>
    <property type="match status" value="1"/>
</dbReference>
<organism evidence="1 2">
    <name type="scientific">Orrella daihaiensis</name>
    <dbReference type="NCBI Taxonomy" id="2782176"/>
    <lineage>
        <taxon>Bacteria</taxon>
        <taxon>Pseudomonadati</taxon>
        <taxon>Pseudomonadota</taxon>
        <taxon>Betaproteobacteria</taxon>
        <taxon>Burkholderiales</taxon>
        <taxon>Alcaligenaceae</taxon>
        <taxon>Orrella</taxon>
    </lineage>
</organism>
<dbReference type="Pfam" id="PF05728">
    <property type="entry name" value="UPF0227"/>
    <property type="match status" value="1"/>
</dbReference>
<dbReference type="InterPro" id="IPR008886">
    <property type="entry name" value="UPF0227/Esterase_YqiA"/>
</dbReference>
<gene>
    <name evidence="1" type="ORF">DHf2319_12205</name>
</gene>
<reference evidence="1 2" key="1">
    <citation type="submission" date="2020-11" db="EMBL/GenBank/DDBJ databases">
        <title>Algicoccus daihaiensis sp.nov., isolated from Daihai Lake in Inner Mongolia.</title>
        <authorList>
            <person name="Kai J."/>
        </authorList>
    </citation>
    <scope>NUCLEOTIDE SEQUENCE [LARGE SCALE GENOMIC DNA]</scope>
    <source>
        <strain evidence="2">f23</strain>
    </source>
</reference>
<dbReference type="GO" id="GO:0016787">
    <property type="term" value="F:hydrolase activity"/>
    <property type="evidence" value="ECO:0007669"/>
    <property type="project" value="UniProtKB-KW"/>
</dbReference>
<dbReference type="PANTHER" id="PTHR35602:SF3">
    <property type="entry name" value="ESTERASE YQIA"/>
    <property type="match status" value="1"/>
</dbReference>
<dbReference type="Proteomes" id="UP000831607">
    <property type="component" value="Chromosome"/>
</dbReference>
<sequence length="203" mass="22688">MMMLYLHGFRSSPSSFKARLLDDYFSTHGLIERWRCPQLPASPKQVVDLARAQAQELLQTCHETPQSLTIVGSSLGGYYAIALAEELDCRAVLINPAVHAARDLATQVGEHTHYHSNEPMTFEPQYVDELADMAVPKITKPQRYLLIAATGDELLDWREMVKFMDGAHQIIVPGSDHGLSDFEKYMPRVLAFADGLTPSSQVD</sequence>
<dbReference type="PANTHER" id="PTHR35602">
    <property type="entry name" value="ESTERASE YQIA-RELATED"/>
    <property type="match status" value="1"/>
</dbReference>
<dbReference type="InterPro" id="IPR029058">
    <property type="entry name" value="AB_hydrolase_fold"/>
</dbReference>
<keyword evidence="1" id="KW-0378">Hydrolase</keyword>
<name>A0ABY4AJ35_9BURK</name>
<accession>A0ABY4AJ35</accession>
<evidence type="ECO:0000313" key="1">
    <source>
        <dbReference type="EMBL" id="UOD50184.1"/>
    </source>
</evidence>